<proteinExistence type="predicted"/>
<accession>A0AAE4ZAY4</accession>
<evidence type="ECO:0000313" key="1">
    <source>
        <dbReference type="EMBL" id="NIR75456.1"/>
    </source>
</evidence>
<dbReference type="PROSITE" id="PS51257">
    <property type="entry name" value="PROKAR_LIPOPROTEIN"/>
    <property type="match status" value="1"/>
</dbReference>
<gene>
    <name evidence="1" type="ORF">GWO12_10170</name>
</gene>
<organism evidence="1 2">
    <name type="scientific">Candidatus Kutchimonas denitrificans</name>
    <dbReference type="NCBI Taxonomy" id="3056748"/>
    <lineage>
        <taxon>Bacteria</taxon>
        <taxon>Pseudomonadati</taxon>
        <taxon>Gemmatimonadota</taxon>
        <taxon>Gemmatimonadia</taxon>
        <taxon>Candidatus Palauibacterales</taxon>
        <taxon>Candidatus Palauibacteraceae</taxon>
        <taxon>Candidatus Kutchimonas</taxon>
    </lineage>
</organism>
<comment type="caution">
    <text evidence="1">The sequence shown here is derived from an EMBL/GenBank/DDBJ whole genome shotgun (WGS) entry which is preliminary data.</text>
</comment>
<sequence>MDKVTRRLALTAIGGVLLLAFAGCAREDQNALIVSQADSVVAVAPLAEGSRVLPAGSGSIFFELLDFDLSNPDAFGRAGDKFGYGIQSNWYRFDGSDRNSATDIRLPVPSTSGGIAEDIHSGCRMGDSRWWGGAAGFDLWCPFDGLSPSTDYVVALVRYSVDQRGALDASEKLIFGTVAEPDSLVLLGGSPGGYPGEPCNFSANLAYQNGPDGTQNPFVLGTVTSTPLGVADFDCLVGYSTFWADWNGADGSGNPPIMPNRLDDGHGRSYDLPWYNYMEIYEGQIIPGPTDVPVIRLQLGVDLDASGNPIPNSFAPLPTEGLNLQETAVADAATSAPDSLFLTYDYLAALDGMTYKLWGMFDDGSIQALDFEYRAFDSGGDTVVAPSVVSSFNGGDLTHELRAAYPGDTTQIVQFFLTIDASDASQPSDAQPLWIEDAIPGVFRAGESKSSNTPPIIFGTFDLGASNMRPVEMTGTGGGGLFGAEYRYTYEHLRRPPAGYQYVGWLVGDTAVARLPDAAFTTPPREYAELTDADNDDTFDTISPLVTRTEIVEALSRACTEETVTAGPTCAGPFDLSRYDTFVLTLEPKDGTDVVGPTRVLEGVVPAR</sequence>
<reference evidence="1 2" key="1">
    <citation type="submission" date="2020-01" db="EMBL/GenBank/DDBJ databases">
        <title>Genomes assembled from Gulf of Kutch pelagic sediment metagenomes.</title>
        <authorList>
            <person name="Chandrashekar M."/>
            <person name="Mahajan M.S."/>
            <person name="Dave K.J."/>
            <person name="Vatsa P."/>
            <person name="Nathani N.M."/>
        </authorList>
    </citation>
    <scope>NUCLEOTIDE SEQUENCE [LARGE SCALE GENOMIC DNA]</scope>
    <source>
        <strain evidence="1">KS3-K002</strain>
    </source>
</reference>
<dbReference type="Proteomes" id="UP000702544">
    <property type="component" value="Unassembled WGS sequence"/>
</dbReference>
<dbReference type="AlphaFoldDB" id="A0AAE4ZAY4"/>
<dbReference type="EMBL" id="JAACAK010000083">
    <property type="protein sequence ID" value="NIR75456.1"/>
    <property type="molecule type" value="Genomic_DNA"/>
</dbReference>
<name>A0AAE4ZAY4_9BACT</name>
<evidence type="ECO:0008006" key="3">
    <source>
        <dbReference type="Google" id="ProtNLM"/>
    </source>
</evidence>
<evidence type="ECO:0000313" key="2">
    <source>
        <dbReference type="Proteomes" id="UP000702544"/>
    </source>
</evidence>
<protein>
    <recommendedName>
        <fullName evidence="3">Lipoprotein</fullName>
    </recommendedName>
</protein>